<dbReference type="EMBL" id="LYMM01000062">
    <property type="protein sequence ID" value="PNU02896.1"/>
    <property type="molecule type" value="Genomic_DNA"/>
</dbReference>
<evidence type="ECO:0000313" key="2">
    <source>
        <dbReference type="EMBL" id="PNU02896.1"/>
    </source>
</evidence>
<dbReference type="InterPro" id="IPR056117">
    <property type="entry name" value="DUF7700"/>
</dbReference>
<organism evidence="2 3">
    <name type="scientific">Novosphingobium guangzhouense</name>
    <dbReference type="NCBI Taxonomy" id="1850347"/>
    <lineage>
        <taxon>Bacteria</taxon>
        <taxon>Pseudomonadati</taxon>
        <taxon>Pseudomonadota</taxon>
        <taxon>Alphaproteobacteria</taxon>
        <taxon>Sphingomonadales</taxon>
        <taxon>Sphingomonadaceae</taxon>
        <taxon>Novosphingobium</taxon>
    </lineage>
</organism>
<reference evidence="2 3" key="1">
    <citation type="submission" date="2016-05" db="EMBL/GenBank/DDBJ databases">
        <title>Complete genome sequence of Novosphingobium guangzhouense SA925(T).</title>
        <authorList>
            <person name="Sha S."/>
        </authorList>
    </citation>
    <scope>NUCLEOTIDE SEQUENCE [LARGE SCALE GENOMIC DNA]</scope>
    <source>
        <strain evidence="2 3">SA925</strain>
    </source>
</reference>
<keyword evidence="3" id="KW-1185">Reference proteome</keyword>
<evidence type="ECO:0000313" key="3">
    <source>
        <dbReference type="Proteomes" id="UP000236327"/>
    </source>
</evidence>
<dbReference type="RefSeq" id="WP_103098234.1">
    <property type="nucleotide sequence ID" value="NZ_LYMM01000062.1"/>
</dbReference>
<evidence type="ECO:0000259" key="1">
    <source>
        <dbReference type="Pfam" id="PF24777"/>
    </source>
</evidence>
<dbReference type="AlphaFoldDB" id="A0A2K2FVT1"/>
<dbReference type="Pfam" id="PF24777">
    <property type="entry name" value="DUF7700"/>
    <property type="match status" value="1"/>
</dbReference>
<proteinExistence type="predicted"/>
<comment type="caution">
    <text evidence="2">The sequence shown here is derived from an EMBL/GenBank/DDBJ whole genome shotgun (WGS) entry which is preliminary data.</text>
</comment>
<protein>
    <recommendedName>
        <fullName evidence="1">DUF7700 domain-containing protein</fullName>
    </recommendedName>
</protein>
<name>A0A2K2FVT1_9SPHN</name>
<dbReference type="Proteomes" id="UP000236327">
    <property type="component" value="Unassembled WGS sequence"/>
</dbReference>
<sequence>MTINVATRPAANRTVETIRGQHHKFMLIPMIERHARWFDAGPVSIAVEARALGDSPRRMVRGPSIHVFNATRNEEYLRFDVFGKVLHYHYILNAAGHNVLWGYDPGANGPMIPWVVAALQDRLPIMLRAAGAGGLADEVEQQGWDVSVLPLVAREATMALAPRDDDMERAREGMDWMHEWKRIHPQFNTVEEGEY</sequence>
<dbReference type="OrthoDB" id="7501749at2"/>
<accession>A0A2K2FVT1</accession>
<feature type="domain" description="DUF7700" evidence="1">
    <location>
        <begin position="37"/>
        <end position="155"/>
    </location>
</feature>
<gene>
    <name evidence="2" type="ORF">A8V01_07500</name>
</gene>